<reference evidence="2 3" key="1">
    <citation type="submission" date="2018-07" db="EMBL/GenBank/DDBJ databases">
        <title>A high quality draft genome assembly of the barn swallow (H. rustica rustica).</title>
        <authorList>
            <person name="Formenti G."/>
            <person name="Chiara M."/>
            <person name="Poveda L."/>
            <person name="Francoijs K.-J."/>
            <person name="Bonisoli-Alquati A."/>
            <person name="Canova L."/>
            <person name="Gianfranceschi L."/>
            <person name="Horner D.S."/>
            <person name="Saino N."/>
        </authorList>
    </citation>
    <scope>NUCLEOTIDE SEQUENCE [LARGE SCALE GENOMIC DNA]</scope>
    <source>
        <strain evidence="2">Chelidonia</strain>
        <tissue evidence="2">Blood</tissue>
    </source>
</reference>
<feature type="region of interest" description="Disordered" evidence="1">
    <location>
        <begin position="1"/>
        <end position="20"/>
    </location>
</feature>
<sequence>MGRADPDHAKDPGLETPPLNLEEVQKTVPREGQGGHQQEFLHGKGGQALEGAAQGGLESPPLEVSKEQLEVALSALGWGQDPFHEPCNYQNPGTSPSEPPFHPCASGKCLCSLPINPEAAAELRFQPAPSPEPRRVCQDRWRDRERYVNNDDAANEYGDVLQAALAARALRDPDPERLDTRKSAHCLNDPWLEF</sequence>
<dbReference type="EMBL" id="QRBI01000232">
    <property type="protein sequence ID" value="RMB91888.1"/>
    <property type="molecule type" value="Genomic_DNA"/>
</dbReference>
<protein>
    <submittedName>
        <fullName evidence="2">Uncharacterized protein</fullName>
    </submittedName>
</protein>
<feature type="compositionally biased region" description="Low complexity" evidence="1">
    <location>
        <begin position="49"/>
        <end position="58"/>
    </location>
</feature>
<feature type="region of interest" description="Disordered" evidence="1">
    <location>
        <begin position="26"/>
        <end position="62"/>
    </location>
</feature>
<feature type="compositionally biased region" description="Basic and acidic residues" evidence="1">
    <location>
        <begin position="1"/>
        <end position="13"/>
    </location>
</feature>
<organism evidence="2 3">
    <name type="scientific">Hirundo rustica rustica</name>
    <dbReference type="NCBI Taxonomy" id="333673"/>
    <lineage>
        <taxon>Eukaryota</taxon>
        <taxon>Metazoa</taxon>
        <taxon>Chordata</taxon>
        <taxon>Craniata</taxon>
        <taxon>Vertebrata</taxon>
        <taxon>Euteleostomi</taxon>
        <taxon>Archelosauria</taxon>
        <taxon>Archosauria</taxon>
        <taxon>Dinosauria</taxon>
        <taxon>Saurischia</taxon>
        <taxon>Theropoda</taxon>
        <taxon>Coelurosauria</taxon>
        <taxon>Aves</taxon>
        <taxon>Neognathae</taxon>
        <taxon>Neoaves</taxon>
        <taxon>Telluraves</taxon>
        <taxon>Australaves</taxon>
        <taxon>Passeriformes</taxon>
        <taxon>Sylvioidea</taxon>
        <taxon>Hirundinidae</taxon>
        <taxon>Hirundo</taxon>
    </lineage>
</organism>
<evidence type="ECO:0000256" key="1">
    <source>
        <dbReference type="SAM" id="MobiDB-lite"/>
    </source>
</evidence>
<dbReference type="AlphaFoldDB" id="A0A3M0ITX7"/>
<keyword evidence="3" id="KW-1185">Reference proteome</keyword>
<evidence type="ECO:0000313" key="3">
    <source>
        <dbReference type="Proteomes" id="UP000269221"/>
    </source>
</evidence>
<dbReference type="Proteomes" id="UP000269221">
    <property type="component" value="Unassembled WGS sequence"/>
</dbReference>
<gene>
    <name evidence="2" type="ORF">DUI87_31698</name>
</gene>
<proteinExistence type="predicted"/>
<evidence type="ECO:0000313" key="2">
    <source>
        <dbReference type="EMBL" id="RMB91888.1"/>
    </source>
</evidence>
<comment type="caution">
    <text evidence="2">The sequence shown here is derived from an EMBL/GenBank/DDBJ whole genome shotgun (WGS) entry which is preliminary data.</text>
</comment>
<accession>A0A3M0ITX7</accession>
<name>A0A3M0ITX7_HIRRU</name>